<feature type="compositionally biased region" description="Low complexity" evidence="1">
    <location>
        <begin position="133"/>
        <end position="156"/>
    </location>
</feature>
<sequence>MCVSRGLMDMSRYRSDQGILEILDVYTQVCSCNKRNEAFSDVKRFHLTLAFDRVSNMHSSYINERRQQTATQLIQSPHSEQLKLQQQRSYQTNYNNKSKMYTNPFNRKHCTIRQMIDKFLHPDSNNNRKLKTRSSNSSLSSTGSSASSSSASKCSGYGQRNIVPFAK</sequence>
<gene>
    <name evidence="3" type="primary">LOC108560372</name>
</gene>
<evidence type="ECO:0000313" key="3">
    <source>
        <dbReference type="RefSeq" id="XP_017773381.1"/>
    </source>
</evidence>
<dbReference type="GeneID" id="108560372"/>
<protein>
    <submittedName>
        <fullName evidence="3">Uncharacterized protein LOC108560372</fullName>
    </submittedName>
</protein>
<proteinExistence type="predicted"/>
<keyword evidence="2" id="KW-1185">Reference proteome</keyword>
<organism evidence="2 3">
    <name type="scientific">Nicrophorus vespilloides</name>
    <name type="common">Boreal carrion beetle</name>
    <dbReference type="NCBI Taxonomy" id="110193"/>
    <lineage>
        <taxon>Eukaryota</taxon>
        <taxon>Metazoa</taxon>
        <taxon>Ecdysozoa</taxon>
        <taxon>Arthropoda</taxon>
        <taxon>Hexapoda</taxon>
        <taxon>Insecta</taxon>
        <taxon>Pterygota</taxon>
        <taxon>Neoptera</taxon>
        <taxon>Endopterygota</taxon>
        <taxon>Coleoptera</taxon>
        <taxon>Polyphaga</taxon>
        <taxon>Staphyliniformia</taxon>
        <taxon>Silphidae</taxon>
        <taxon>Nicrophorinae</taxon>
        <taxon>Nicrophorus</taxon>
    </lineage>
</organism>
<dbReference type="RefSeq" id="XP_017773381.1">
    <property type="nucleotide sequence ID" value="XM_017917892.1"/>
</dbReference>
<dbReference type="Proteomes" id="UP000695000">
    <property type="component" value="Unplaced"/>
</dbReference>
<accession>A0ABM1MFN1</accession>
<evidence type="ECO:0000256" key="1">
    <source>
        <dbReference type="SAM" id="MobiDB-lite"/>
    </source>
</evidence>
<name>A0ABM1MFN1_NICVS</name>
<evidence type="ECO:0000313" key="2">
    <source>
        <dbReference type="Proteomes" id="UP000695000"/>
    </source>
</evidence>
<reference evidence="3" key="1">
    <citation type="submission" date="2025-08" db="UniProtKB">
        <authorList>
            <consortium name="RefSeq"/>
        </authorList>
    </citation>
    <scope>IDENTIFICATION</scope>
    <source>
        <tissue evidence="3">Whole Larva</tissue>
    </source>
</reference>
<feature type="region of interest" description="Disordered" evidence="1">
    <location>
        <begin position="121"/>
        <end position="167"/>
    </location>
</feature>